<name>A0A1X7I8E2_9BACL</name>
<evidence type="ECO:0000313" key="3">
    <source>
        <dbReference type="Proteomes" id="UP000193834"/>
    </source>
</evidence>
<dbReference type="STRING" id="1852522.SAMN06295960_0220"/>
<organism evidence="2 3">
    <name type="scientific">Paenibacillus aquistagni</name>
    <dbReference type="NCBI Taxonomy" id="1852522"/>
    <lineage>
        <taxon>Bacteria</taxon>
        <taxon>Bacillati</taxon>
        <taxon>Bacillota</taxon>
        <taxon>Bacilli</taxon>
        <taxon>Bacillales</taxon>
        <taxon>Paenibacillaceae</taxon>
        <taxon>Paenibacillus</taxon>
    </lineage>
</organism>
<dbReference type="OrthoDB" id="2650714at2"/>
<keyword evidence="3" id="KW-1185">Reference proteome</keyword>
<sequence>MKKKWMSTMIAAAMLGMQSCSIPAAPIDLIQAPAAQDASEDENELRQALPEGSRILLPLSQEEGSGIMFGDIDGDQAEEAIVVFEDGSMNSSHQVAMLKKVEGQWKVVWDTKGAGNGLDFTQIKDVDHDGIPDVVLGWVLGGGEKGLDVYTWKDHSLELLHKKGYRDQPLDSNEQEISLP</sequence>
<dbReference type="RefSeq" id="WP_085492513.1">
    <property type="nucleotide sequence ID" value="NZ_FXAZ01000001.1"/>
</dbReference>
<evidence type="ECO:0000256" key="1">
    <source>
        <dbReference type="SAM" id="SignalP"/>
    </source>
</evidence>
<gene>
    <name evidence="2" type="ORF">SAMN06295960_0220</name>
</gene>
<evidence type="ECO:0008006" key="4">
    <source>
        <dbReference type="Google" id="ProtNLM"/>
    </source>
</evidence>
<dbReference type="AlphaFoldDB" id="A0A1X7I8E2"/>
<proteinExistence type="predicted"/>
<accession>A0A1X7I8E2</accession>
<dbReference type="InterPro" id="IPR028994">
    <property type="entry name" value="Integrin_alpha_N"/>
</dbReference>
<evidence type="ECO:0000313" key="2">
    <source>
        <dbReference type="EMBL" id="SMG10887.1"/>
    </source>
</evidence>
<reference evidence="2 3" key="1">
    <citation type="submission" date="2017-04" db="EMBL/GenBank/DDBJ databases">
        <authorList>
            <person name="Afonso C.L."/>
            <person name="Miller P.J."/>
            <person name="Scott M.A."/>
            <person name="Spackman E."/>
            <person name="Goraichik I."/>
            <person name="Dimitrov K.M."/>
            <person name="Suarez D.L."/>
            <person name="Swayne D.E."/>
        </authorList>
    </citation>
    <scope>NUCLEOTIDE SEQUENCE [LARGE SCALE GENOMIC DNA]</scope>
    <source>
        <strain evidence="2 3">11</strain>
    </source>
</reference>
<protein>
    <recommendedName>
        <fullName evidence="4">Repeat domain-containing protein</fullName>
    </recommendedName>
</protein>
<dbReference type="Proteomes" id="UP000193834">
    <property type="component" value="Unassembled WGS sequence"/>
</dbReference>
<dbReference type="PROSITE" id="PS51257">
    <property type="entry name" value="PROKAR_LIPOPROTEIN"/>
    <property type="match status" value="1"/>
</dbReference>
<feature type="chain" id="PRO_5012485397" description="Repeat domain-containing protein" evidence="1">
    <location>
        <begin position="25"/>
        <end position="180"/>
    </location>
</feature>
<dbReference type="SUPFAM" id="SSF69318">
    <property type="entry name" value="Integrin alpha N-terminal domain"/>
    <property type="match status" value="1"/>
</dbReference>
<dbReference type="EMBL" id="FXAZ01000001">
    <property type="protein sequence ID" value="SMG10887.1"/>
    <property type="molecule type" value="Genomic_DNA"/>
</dbReference>
<keyword evidence="1" id="KW-0732">Signal</keyword>
<feature type="signal peptide" evidence="1">
    <location>
        <begin position="1"/>
        <end position="24"/>
    </location>
</feature>